<keyword evidence="4" id="KW-1185">Reference proteome</keyword>
<organism evidence="3 4">
    <name type="scientific">Lepidopterella palustris CBS 459.81</name>
    <dbReference type="NCBI Taxonomy" id="1314670"/>
    <lineage>
        <taxon>Eukaryota</taxon>
        <taxon>Fungi</taxon>
        <taxon>Dikarya</taxon>
        <taxon>Ascomycota</taxon>
        <taxon>Pezizomycotina</taxon>
        <taxon>Dothideomycetes</taxon>
        <taxon>Pleosporomycetidae</taxon>
        <taxon>Mytilinidiales</taxon>
        <taxon>Argynnaceae</taxon>
        <taxon>Lepidopterella</taxon>
    </lineage>
</organism>
<accession>A0A8E2JES9</accession>
<name>A0A8E2JES9_9PEZI</name>
<evidence type="ECO:0000313" key="3">
    <source>
        <dbReference type="EMBL" id="OCK79727.1"/>
    </source>
</evidence>
<dbReference type="EMBL" id="KV744991">
    <property type="protein sequence ID" value="OCK79727.1"/>
    <property type="molecule type" value="Genomic_DNA"/>
</dbReference>
<dbReference type="InterPro" id="IPR050546">
    <property type="entry name" value="Glycosyl_Hydrlase_16"/>
</dbReference>
<dbReference type="CDD" id="cd08023">
    <property type="entry name" value="GH16_laminarinase_like"/>
    <property type="match status" value="1"/>
</dbReference>
<feature type="compositionally biased region" description="Basic and acidic residues" evidence="1">
    <location>
        <begin position="10"/>
        <end position="22"/>
    </location>
</feature>
<dbReference type="GO" id="GO:0005975">
    <property type="term" value="P:carbohydrate metabolic process"/>
    <property type="evidence" value="ECO:0007669"/>
    <property type="project" value="InterPro"/>
</dbReference>
<feature type="compositionally biased region" description="Pro residues" evidence="1">
    <location>
        <begin position="49"/>
        <end position="60"/>
    </location>
</feature>
<dbReference type="Proteomes" id="UP000250266">
    <property type="component" value="Unassembled WGS sequence"/>
</dbReference>
<dbReference type="PROSITE" id="PS51762">
    <property type="entry name" value="GH16_2"/>
    <property type="match status" value="1"/>
</dbReference>
<proteinExistence type="predicted"/>
<dbReference type="InterPro" id="IPR000757">
    <property type="entry name" value="Beta-glucanase-like"/>
</dbReference>
<dbReference type="SUPFAM" id="SSF49899">
    <property type="entry name" value="Concanavalin A-like lectins/glucanases"/>
    <property type="match status" value="1"/>
</dbReference>
<dbReference type="PANTHER" id="PTHR10963:SF53">
    <property type="entry name" value="GH16 DOMAIN-CONTAINING PROTEIN"/>
    <property type="match status" value="1"/>
</dbReference>
<dbReference type="AlphaFoldDB" id="A0A8E2JES9"/>
<dbReference type="PANTHER" id="PTHR10963">
    <property type="entry name" value="GLYCOSYL HYDROLASE-RELATED"/>
    <property type="match status" value="1"/>
</dbReference>
<feature type="region of interest" description="Disordered" evidence="1">
    <location>
        <begin position="1"/>
        <end position="64"/>
    </location>
</feature>
<feature type="domain" description="GH16" evidence="2">
    <location>
        <begin position="46"/>
        <end position="323"/>
    </location>
</feature>
<gene>
    <name evidence="3" type="ORF">K432DRAFT_382829</name>
</gene>
<keyword evidence="3" id="KW-0378">Hydrolase</keyword>
<sequence length="323" mass="36356">MSFLNNLDGILERGKAKLKEYSKPPPPSPPHPNGRRPPPIPSSTKPRIPHPPPPPIPPRPSSTNFSYSPAYWQPTFHPSTPISTHFIHETGAHGWGNSESQNYTSALENSFPTPDGKLIIRAIAQNGTYTSARLTSHQRLSRPRGCLSVTLVPPCATGVWPAFWLLPADPFKWPEDGEIDIFESWNGDCVNHSCLHWGHYNGEDWNKHKVKDTPMEDMPHRPHVWSFAWQEEEGRMDGGRGRLMWYIDHVAVMKATIPRGTRRMEDFRIIINVAMGGNVCGGKLPADGVYDLQLSGLKMSDEPMGGWEQFEKDWTRAPEGKTM</sequence>
<dbReference type="OrthoDB" id="192832at2759"/>
<evidence type="ECO:0000256" key="1">
    <source>
        <dbReference type="SAM" id="MobiDB-lite"/>
    </source>
</evidence>
<evidence type="ECO:0000259" key="2">
    <source>
        <dbReference type="PROSITE" id="PS51762"/>
    </source>
</evidence>
<protein>
    <submittedName>
        <fullName evidence="3">Glycoside hydrolase family 16 protein</fullName>
    </submittedName>
</protein>
<evidence type="ECO:0000313" key="4">
    <source>
        <dbReference type="Proteomes" id="UP000250266"/>
    </source>
</evidence>
<dbReference type="Pfam" id="PF26113">
    <property type="entry name" value="GH16_XgeA"/>
    <property type="match status" value="1"/>
</dbReference>
<reference evidence="3 4" key="1">
    <citation type="journal article" date="2016" name="Nat. Commun.">
        <title>Ectomycorrhizal ecology is imprinted in the genome of the dominant symbiotic fungus Cenococcum geophilum.</title>
        <authorList>
            <consortium name="DOE Joint Genome Institute"/>
            <person name="Peter M."/>
            <person name="Kohler A."/>
            <person name="Ohm R.A."/>
            <person name="Kuo A."/>
            <person name="Krutzmann J."/>
            <person name="Morin E."/>
            <person name="Arend M."/>
            <person name="Barry K.W."/>
            <person name="Binder M."/>
            <person name="Choi C."/>
            <person name="Clum A."/>
            <person name="Copeland A."/>
            <person name="Grisel N."/>
            <person name="Haridas S."/>
            <person name="Kipfer T."/>
            <person name="LaButti K."/>
            <person name="Lindquist E."/>
            <person name="Lipzen A."/>
            <person name="Maire R."/>
            <person name="Meier B."/>
            <person name="Mihaltcheva S."/>
            <person name="Molinier V."/>
            <person name="Murat C."/>
            <person name="Poggeler S."/>
            <person name="Quandt C.A."/>
            <person name="Sperisen C."/>
            <person name="Tritt A."/>
            <person name="Tisserant E."/>
            <person name="Crous P.W."/>
            <person name="Henrissat B."/>
            <person name="Nehls U."/>
            <person name="Egli S."/>
            <person name="Spatafora J.W."/>
            <person name="Grigoriev I.V."/>
            <person name="Martin F.M."/>
        </authorList>
    </citation>
    <scope>NUCLEOTIDE SEQUENCE [LARGE SCALE GENOMIC DNA]</scope>
    <source>
        <strain evidence="3 4">CBS 459.81</strain>
    </source>
</reference>
<feature type="compositionally biased region" description="Pro residues" evidence="1">
    <location>
        <begin position="23"/>
        <end position="41"/>
    </location>
</feature>
<dbReference type="Gene3D" id="2.60.120.200">
    <property type="match status" value="1"/>
</dbReference>
<dbReference type="GO" id="GO:0004553">
    <property type="term" value="F:hydrolase activity, hydrolyzing O-glycosyl compounds"/>
    <property type="evidence" value="ECO:0007669"/>
    <property type="project" value="InterPro"/>
</dbReference>
<dbReference type="InterPro" id="IPR013320">
    <property type="entry name" value="ConA-like_dom_sf"/>
</dbReference>